<feature type="signal peptide" evidence="2">
    <location>
        <begin position="1"/>
        <end position="23"/>
    </location>
</feature>
<reference evidence="4" key="1">
    <citation type="journal article" date="2017" name="Nat. Microbiol.">
        <title>Global analysis of biosynthetic gene clusters reveals vast potential of secondary metabolite production in Penicillium species.</title>
        <authorList>
            <person name="Nielsen J.C."/>
            <person name="Grijseels S."/>
            <person name="Prigent S."/>
            <person name="Ji B."/>
            <person name="Dainat J."/>
            <person name="Nielsen K.F."/>
            <person name="Frisvad J.C."/>
            <person name="Workman M."/>
            <person name="Nielsen J."/>
        </authorList>
    </citation>
    <scope>NUCLEOTIDE SEQUENCE [LARGE SCALE GENOMIC DNA]</scope>
    <source>
        <strain evidence="4">IBT 11843</strain>
    </source>
</reference>
<dbReference type="EMBL" id="MDYL01000043">
    <property type="protein sequence ID" value="OQD67177.1"/>
    <property type="molecule type" value="Genomic_DNA"/>
</dbReference>
<evidence type="ECO:0000313" key="3">
    <source>
        <dbReference type="EMBL" id="OQD67177.1"/>
    </source>
</evidence>
<feature type="compositionally biased region" description="Polar residues" evidence="1">
    <location>
        <begin position="56"/>
        <end position="67"/>
    </location>
</feature>
<dbReference type="Proteomes" id="UP000191522">
    <property type="component" value="Unassembled WGS sequence"/>
</dbReference>
<dbReference type="Pfam" id="PF11913">
    <property type="entry name" value="DUF3431"/>
    <property type="match status" value="1"/>
</dbReference>
<dbReference type="STRING" id="69771.A0A1V6NRH5"/>
<dbReference type="AlphaFoldDB" id="A0A1V6NRH5"/>
<dbReference type="PANTHER" id="PTHR37490">
    <property type="entry name" value="EXPRESSED PROTEIN"/>
    <property type="match status" value="1"/>
</dbReference>
<feature type="chain" id="PRO_5012166961" evidence="2">
    <location>
        <begin position="24"/>
        <end position="428"/>
    </location>
</feature>
<feature type="region of interest" description="Disordered" evidence="1">
    <location>
        <begin position="368"/>
        <end position="428"/>
    </location>
</feature>
<accession>A0A1V6NRH5</accession>
<protein>
    <submittedName>
        <fullName evidence="3">Uncharacterized protein</fullName>
    </submittedName>
</protein>
<evidence type="ECO:0000313" key="4">
    <source>
        <dbReference type="Proteomes" id="UP000191522"/>
    </source>
</evidence>
<gene>
    <name evidence="3" type="ORF">PENDEC_c043G01972</name>
</gene>
<keyword evidence="4" id="KW-1185">Reference proteome</keyword>
<evidence type="ECO:0000256" key="1">
    <source>
        <dbReference type="SAM" id="MobiDB-lite"/>
    </source>
</evidence>
<evidence type="ECO:0000256" key="2">
    <source>
        <dbReference type="SAM" id="SignalP"/>
    </source>
</evidence>
<dbReference type="PANTHER" id="PTHR37490:SF2">
    <property type="match status" value="1"/>
</dbReference>
<name>A0A1V6NRH5_PENDC</name>
<proteinExistence type="predicted"/>
<keyword evidence="2" id="KW-0732">Signal</keyword>
<dbReference type="InterPro" id="IPR021838">
    <property type="entry name" value="DUF3431"/>
</dbReference>
<organism evidence="3 4">
    <name type="scientific">Penicillium decumbens</name>
    <dbReference type="NCBI Taxonomy" id="69771"/>
    <lineage>
        <taxon>Eukaryota</taxon>
        <taxon>Fungi</taxon>
        <taxon>Dikarya</taxon>
        <taxon>Ascomycota</taxon>
        <taxon>Pezizomycotina</taxon>
        <taxon>Eurotiomycetes</taxon>
        <taxon>Eurotiomycetidae</taxon>
        <taxon>Eurotiales</taxon>
        <taxon>Aspergillaceae</taxon>
        <taxon>Penicillium</taxon>
    </lineage>
</organism>
<comment type="caution">
    <text evidence="3">The sequence shown here is derived from an EMBL/GenBank/DDBJ whole genome shotgun (WGS) entry which is preliminary data.</text>
</comment>
<feature type="region of interest" description="Disordered" evidence="1">
    <location>
        <begin position="116"/>
        <end position="136"/>
    </location>
</feature>
<feature type="region of interest" description="Disordered" evidence="1">
    <location>
        <begin position="55"/>
        <end position="84"/>
    </location>
</feature>
<sequence length="428" mass="48653">MHTFRISLICGLVLTLLLVKSHLDSIESDRQAIDFVVNDQGARIELVSKGQVPTPIHSSLQVSSPTIATPKPTSKVYPEPTNPALKRTEFKPETIPVDVPGLYNDDDFLWDYTEDYDEERKPTPSSPPKPKVSPKSDRIVVMGSTSWENTDWLEEELPDWQHAVYVVDDPDAEYSVQENKGREGNVYLQYIMDHYDDKSLPDYIVFLHAHRSSAHVEFMEQDNALTIQRLQLDYLKKSGYVNLRCDWGPGCPGEVQPFRQLDGRTTEIAFAGAWIRIFNNTDIPEVVAAPCCAQFAVTKEQIRARPLSDYQTYHRWLMTTELDDATSGRVMEYLWHIIFGKDPVFCPSKAQCYSDVYNIEYQPESEWDWSLPEDGSLGEDPFNDDLADQKENENASSSPINDDADVIHGVSAETDEDQFVVNDDLSNS</sequence>
<dbReference type="OrthoDB" id="426718at2759"/>